<feature type="compositionally biased region" description="Low complexity" evidence="1">
    <location>
        <begin position="332"/>
        <end position="349"/>
    </location>
</feature>
<feature type="compositionally biased region" description="Low complexity" evidence="1">
    <location>
        <begin position="9"/>
        <end position="33"/>
    </location>
</feature>
<evidence type="ECO:0000256" key="1">
    <source>
        <dbReference type="SAM" id="MobiDB-lite"/>
    </source>
</evidence>
<keyword evidence="3" id="KW-1185">Reference proteome</keyword>
<feature type="compositionally biased region" description="Low complexity" evidence="1">
    <location>
        <begin position="406"/>
        <end position="456"/>
    </location>
</feature>
<feature type="region of interest" description="Disordered" evidence="1">
    <location>
        <begin position="406"/>
        <end position="468"/>
    </location>
</feature>
<dbReference type="KEGG" id="acan:ACA1_182160"/>
<dbReference type="GeneID" id="14922204"/>
<proteinExistence type="predicted"/>
<dbReference type="AlphaFoldDB" id="L8H824"/>
<feature type="region of interest" description="Disordered" evidence="1">
    <location>
        <begin position="119"/>
        <end position="150"/>
    </location>
</feature>
<dbReference type="RefSeq" id="XP_004345859.1">
    <property type="nucleotide sequence ID" value="XM_004345809.1"/>
</dbReference>
<feature type="compositionally biased region" description="Low complexity" evidence="1">
    <location>
        <begin position="362"/>
        <end position="376"/>
    </location>
</feature>
<dbReference type="CDD" id="cd00130">
    <property type="entry name" value="PAS"/>
    <property type="match status" value="1"/>
</dbReference>
<feature type="region of interest" description="Disordered" evidence="1">
    <location>
        <begin position="1"/>
        <end position="90"/>
    </location>
</feature>
<dbReference type="InterPro" id="IPR035965">
    <property type="entry name" value="PAS-like_dom_sf"/>
</dbReference>
<evidence type="ECO:0000313" key="3">
    <source>
        <dbReference type="Proteomes" id="UP000011083"/>
    </source>
</evidence>
<feature type="region of interest" description="Disordered" evidence="1">
    <location>
        <begin position="315"/>
        <end position="379"/>
    </location>
</feature>
<dbReference type="VEuPathDB" id="AmoebaDB:ACA1_182160"/>
<gene>
    <name evidence="2" type="ORF">ACA1_182160</name>
</gene>
<evidence type="ECO:0008006" key="4">
    <source>
        <dbReference type="Google" id="ProtNLM"/>
    </source>
</evidence>
<reference evidence="2 3" key="1">
    <citation type="journal article" date="2013" name="Genome Biol.">
        <title>Genome of Acanthamoeba castellanii highlights extensive lateral gene transfer and early evolution of tyrosine kinase signaling.</title>
        <authorList>
            <person name="Clarke M."/>
            <person name="Lohan A.J."/>
            <person name="Liu B."/>
            <person name="Lagkouvardos I."/>
            <person name="Roy S."/>
            <person name="Zafar N."/>
            <person name="Bertelli C."/>
            <person name="Schilde C."/>
            <person name="Kianianmomeni A."/>
            <person name="Burglin T.R."/>
            <person name="Frech C."/>
            <person name="Turcotte B."/>
            <person name="Kopec K.O."/>
            <person name="Synnott J.M."/>
            <person name="Choo C."/>
            <person name="Paponov I."/>
            <person name="Finkler A."/>
            <person name="Soon Heng Tan C."/>
            <person name="Hutchins A.P."/>
            <person name="Weinmeier T."/>
            <person name="Rattei T."/>
            <person name="Chu J.S."/>
            <person name="Gimenez G."/>
            <person name="Irimia M."/>
            <person name="Rigden D.J."/>
            <person name="Fitzpatrick D.A."/>
            <person name="Lorenzo-Morales J."/>
            <person name="Bateman A."/>
            <person name="Chiu C.H."/>
            <person name="Tang P."/>
            <person name="Hegemann P."/>
            <person name="Fromm H."/>
            <person name="Raoult D."/>
            <person name="Greub G."/>
            <person name="Miranda-Saavedra D."/>
            <person name="Chen N."/>
            <person name="Nash P."/>
            <person name="Ginger M.L."/>
            <person name="Horn M."/>
            <person name="Schaap P."/>
            <person name="Caler L."/>
            <person name="Loftus B."/>
        </authorList>
    </citation>
    <scope>NUCLEOTIDE SEQUENCE [LARGE SCALE GENOMIC DNA]</scope>
    <source>
        <strain evidence="2 3">Neff</strain>
    </source>
</reference>
<dbReference type="InterPro" id="IPR000014">
    <property type="entry name" value="PAS"/>
</dbReference>
<organism evidence="2 3">
    <name type="scientific">Acanthamoeba castellanii (strain ATCC 30010 / Neff)</name>
    <dbReference type="NCBI Taxonomy" id="1257118"/>
    <lineage>
        <taxon>Eukaryota</taxon>
        <taxon>Amoebozoa</taxon>
        <taxon>Discosea</taxon>
        <taxon>Longamoebia</taxon>
        <taxon>Centramoebida</taxon>
        <taxon>Acanthamoebidae</taxon>
        <taxon>Acanthamoeba</taxon>
    </lineage>
</organism>
<protein>
    <recommendedName>
        <fullName evidence="4">PAS domain-containing protein</fullName>
    </recommendedName>
</protein>
<dbReference type="EMBL" id="KB007904">
    <property type="protein sequence ID" value="ELR21315.1"/>
    <property type="molecule type" value="Genomic_DNA"/>
</dbReference>
<evidence type="ECO:0000313" key="2">
    <source>
        <dbReference type="EMBL" id="ELR21315.1"/>
    </source>
</evidence>
<accession>L8H824</accession>
<feature type="compositionally biased region" description="Polar residues" evidence="1">
    <location>
        <begin position="119"/>
        <end position="132"/>
    </location>
</feature>
<dbReference type="SUPFAM" id="SSF55785">
    <property type="entry name" value="PYP-like sensor domain (PAS domain)"/>
    <property type="match status" value="1"/>
</dbReference>
<dbReference type="Proteomes" id="UP000011083">
    <property type="component" value="Unassembled WGS sequence"/>
</dbReference>
<name>L8H824_ACACF</name>
<sequence length="468" mass="50682">MAKPRLFGSTPTPTSWSTTSNSSSSPALTTLSPYKKKRRRSADDVEEAGQQHRQYRRPPLPATNQLARPQQAPRDADRRRGGSGDSTLALVGQTLEMLRAEVRSLRDENQRLRDQMTTMMAHQGTTSRPKQQQGEREKQPRPQSAQRLPPMALFRSSASSTMPAVALVEAMHELPFLRDYPMLTGFAVPDFRFPVIVVEFASVFDHRPPTIIYANAAMCRLSEYSLAQLIGAPVTALIVLQETHRRVLGPYITRQEPGSLGTVFHFHHLIRSKSGRLWRALADDTQFFFDEHGSAKHTVISVAKWEAGHLGDGEELGHWAPLAESTGPAPPSSSSSSSSASPSSFPQPASRRHQPPPPQPSPQSMAPTTTAAAAAAMDHHHHHPVIYSPATEEMLKTLLDASTPRQSFSSFSYSSTQASTATSTSTSASSSSSSSSSSTSASSTSSLSASTGLPSSFIPLYLPDPSAS</sequence>